<dbReference type="InterPro" id="IPR005252">
    <property type="entry name" value="CoaBC"/>
</dbReference>
<feature type="binding site" evidence="3">
    <location>
        <begin position="302"/>
        <end position="305"/>
    </location>
    <ligand>
        <name>CTP</name>
        <dbReference type="ChEBI" id="CHEBI:37563"/>
    </ligand>
</feature>
<dbReference type="GO" id="GO:0004632">
    <property type="term" value="F:phosphopantothenate--cysteine ligase activity"/>
    <property type="evidence" value="ECO:0007669"/>
    <property type="project" value="UniProtKB-EC"/>
</dbReference>
<dbReference type="InterPro" id="IPR003382">
    <property type="entry name" value="Flavoprotein"/>
</dbReference>
<evidence type="ECO:0000256" key="3">
    <source>
        <dbReference type="HAMAP-Rule" id="MF_02225"/>
    </source>
</evidence>
<name>A0ABT9XL45_9BACL</name>
<feature type="binding site" evidence="3">
    <location>
        <position position="286"/>
    </location>
    <ligand>
        <name>CTP</name>
        <dbReference type="ChEBI" id="CHEBI:37563"/>
    </ligand>
</feature>
<evidence type="ECO:0000313" key="8">
    <source>
        <dbReference type="Proteomes" id="UP001232973"/>
    </source>
</evidence>
<dbReference type="Gene3D" id="3.40.50.1950">
    <property type="entry name" value="Flavin prenyltransferase-like"/>
    <property type="match status" value="1"/>
</dbReference>
<comment type="caution">
    <text evidence="7">The sequence shown here is derived from an EMBL/GenBank/DDBJ whole genome shotgun (WGS) entry which is preliminary data.</text>
</comment>
<feature type="binding site" evidence="3">
    <location>
        <position position="321"/>
    </location>
    <ligand>
        <name>CTP</name>
        <dbReference type="ChEBI" id="CHEBI:37563"/>
    </ligand>
</feature>
<comment type="function">
    <text evidence="3">Catalyzes two sequential steps in the biosynthesis of coenzyme A. In the first step cysteine is conjugated to 4'-phosphopantothenate to form 4-phosphopantothenoylcysteine. In the second step the latter compound is decarboxylated to form 4'-phosphopantotheine.</text>
</comment>
<feature type="region of interest" description="Phosphopantothenoylcysteine decarboxylase" evidence="3">
    <location>
        <begin position="1"/>
        <end position="187"/>
    </location>
</feature>
<feature type="binding site" evidence="3">
    <location>
        <position position="335"/>
    </location>
    <ligand>
        <name>CTP</name>
        <dbReference type="ChEBI" id="CHEBI:37563"/>
    </ligand>
</feature>
<comment type="function">
    <text evidence="4">Catalyzes two steps in the biosynthesis of coenzyme A. In the first step cysteine is conjugated to 4'-phosphopantothenate to form 4-phosphopantothenoylcysteine, in the latter compound is decarboxylated to form 4'-phosphopantotheine.</text>
</comment>
<evidence type="ECO:0000259" key="5">
    <source>
        <dbReference type="Pfam" id="PF02441"/>
    </source>
</evidence>
<evidence type="ECO:0000256" key="1">
    <source>
        <dbReference type="ARBA" id="ARBA00022793"/>
    </source>
</evidence>
<dbReference type="EMBL" id="JAUSTP010000025">
    <property type="protein sequence ID" value="MDQ0190835.1"/>
    <property type="molecule type" value="Genomic_DNA"/>
</dbReference>
<dbReference type="RefSeq" id="WP_274456200.1">
    <property type="nucleotide sequence ID" value="NZ_CP067097.1"/>
</dbReference>
<dbReference type="InterPro" id="IPR035929">
    <property type="entry name" value="CoaB-like_sf"/>
</dbReference>
<dbReference type="Gene3D" id="3.40.50.10300">
    <property type="entry name" value="CoaB-like"/>
    <property type="match status" value="1"/>
</dbReference>
<keyword evidence="3 4" id="KW-0285">Flavoprotein</keyword>
<dbReference type="SUPFAM" id="SSF102645">
    <property type="entry name" value="CoaB-like"/>
    <property type="match status" value="1"/>
</dbReference>
<keyword evidence="8" id="KW-1185">Reference proteome</keyword>
<dbReference type="NCBIfam" id="TIGR00521">
    <property type="entry name" value="coaBC_dfp"/>
    <property type="match status" value="1"/>
</dbReference>
<evidence type="ECO:0000256" key="4">
    <source>
        <dbReference type="RuleBase" id="RU364078"/>
    </source>
</evidence>
<comment type="similarity">
    <text evidence="3 4">In the N-terminal section; belongs to the HFCD (homo-oligomeric flavin containing Cys decarboxylase) superfamily.</text>
</comment>
<dbReference type="PANTHER" id="PTHR14359:SF6">
    <property type="entry name" value="PHOSPHOPANTOTHENOYLCYSTEINE DECARBOXYLASE"/>
    <property type="match status" value="1"/>
</dbReference>
<protein>
    <recommendedName>
        <fullName evidence="3">Coenzyme A biosynthesis bifunctional protein CoaBC</fullName>
    </recommendedName>
    <alternativeName>
        <fullName evidence="3">DNA/pantothenate metabolism flavoprotein</fullName>
    </alternativeName>
    <alternativeName>
        <fullName evidence="3">Phosphopantothenoylcysteine synthetase/decarboxylase</fullName>
        <shortName evidence="3">PPCS-PPCDC</shortName>
    </alternativeName>
    <domain>
        <recommendedName>
            <fullName evidence="3">Phosphopantothenoylcysteine decarboxylase</fullName>
            <shortName evidence="3">PPC decarboxylase</shortName>
            <shortName evidence="3">PPC-DC</shortName>
            <ecNumber evidence="3">4.1.1.36</ecNumber>
        </recommendedName>
        <alternativeName>
            <fullName evidence="3">CoaC</fullName>
        </alternativeName>
    </domain>
    <domain>
        <recommendedName>
            <fullName evidence="3">Phosphopantothenate--cysteine ligase</fullName>
            <ecNumber evidence="3">6.3.2.5</ecNumber>
        </recommendedName>
        <alternativeName>
            <fullName evidence="3">CoaB</fullName>
        </alternativeName>
        <alternativeName>
            <fullName evidence="3">Phosphopantothenoylcysteine synthetase</fullName>
            <shortName evidence="3">PPC synthetase</shortName>
            <shortName evidence="3">PPC-S</shortName>
        </alternativeName>
    </domain>
</protein>
<feature type="active site" description="Proton donor" evidence="3">
    <location>
        <position position="155"/>
    </location>
</feature>
<dbReference type="InterPro" id="IPR007085">
    <property type="entry name" value="DNA/pantothenate-metab_flavo_C"/>
</dbReference>
<proteinExistence type="inferred from homology"/>
<reference evidence="7 8" key="1">
    <citation type="submission" date="2023-07" db="EMBL/GenBank/DDBJ databases">
        <title>Genomic Encyclopedia of Type Strains, Phase IV (KMG-IV): sequencing the most valuable type-strain genomes for metagenomic binning, comparative biology and taxonomic classification.</title>
        <authorList>
            <person name="Goeker M."/>
        </authorList>
    </citation>
    <scope>NUCLEOTIDE SEQUENCE [LARGE SCALE GENOMIC DNA]</scope>
    <source>
        <strain evidence="7 8">DSM 4006</strain>
    </source>
</reference>
<feature type="domain" description="Flavoprotein" evidence="5">
    <location>
        <begin position="4"/>
        <end position="174"/>
    </location>
</feature>
<keyword evidence="2 3" id="KW-0456">Lyase</keyword>
<gene>
    <name evidence="3" type="primary">coaBC</name>
    <name evidence="7" type="ORF">J2S03_002702</name>
</gene>
<evidence type="ECO:0000259" key="6">
    <source>
        <dbReference type="Pfam" id="PF04127"/>
    </source>
</evidence>
<dbReference type="Proteomes" id="UP001232973">
    <property type="component" value="Unassembled WGS sequence"/>
</dbReference>
<dbReference type="PANTHER" id="PTHR14359">
    <property type="entry name" value="HOMO-OLIGOMERIC FLAVIN CONTAINING CYS DECARBOXYLASE FAMILY"/>
    <property type="match status" value="1"/>
</dbReference>
<keyword evidence="3" id="KW-0511">Multifunctional enzyme</keyword>
<accession>A0ABT9XL45</accession>
<comment type="pathway">
    <text evidence="3 4">Cofactor biosynthesis; coenzyme A biosynthesis; CoA from (R)-pantothenate: step 3/5.</text>
</comment>
<keyword evidence="1 3" id="KW-0210">Decarboxylase</keyword>
<dbReference type="GO" id="GO:0004633">
    <property type="term" value="F:phosphopantothenoylcysteine decarboxylase activity"/>
    <property type="evidence" value="ECO:0007669"/>
    <property type="project" value="UniProtKB-EC"/>
</dbReference>
<comment type="cofactor">
    <cofactor evidence="3">
        <name>Mg(2+)</name>
        <dbReference type="ChEBI" id="CHEBI:18420"/>
    </cofactor>
</comment>
<comment type="similarity">
    <text evidence="3 4">In the C-terminal section; belongs to the PPC synthetase family.</text>
</comment>
<dbReference type="EC" id="6.3.2.5" evidence="3"/>
<feature type="region of interest" description="Phosphopantothenate--cysteine ligase" evidence="3">
    <location>
        <begin position="188"/>
        <end position="398"/>
    </location>
</feature>
<feature type="domain" description="DNA/pantothenate metabolism flavoprotein C-terminal" evidence="6">
    <location>
        <begin position="183"/>
        <end position="392"/>
    </location>
</feature>
<dbReference type="SUPFAM" id="SSF52507">
    <property type="entry name" value="Homo-oligomeric flavin-containing Cys decarboxylases, HFCD"/>
    <property type="match status" value="1"/>
</dbReference>
<feature type="binding site" evidence="3">
    <location>
        <position position="276"/>
    </location>
    <ligand>
        <name>CTP</name>
        <dbReference type="ChEBI" id="CHEBI:37563"/>
    </ligand>
</feature>
<sequence>MTETVLLGVGGGIAAYKAAALCSLLTKRGYGVQVLMTEHATRFIQPLTFQSLSKRPVVVDTFAEPRPDEIAHIAMADRASLFVIAPATANLIGKLANGIADDMVSTTALAVTSPVVVAPAMNVHMFEHPAVQANLEVLRQRGVILVDPGSGPLACGYTGKGRLAEPEDIVAVVDAVLHRDRDLAGRSVVVTAGPTIEDIDPVRFLSNRSSGKMGYAIAQAAVARGARVTLITGPTSLPPVAGATMVPVRSTEDLLHAVQQVIEAADVFISAAAPADFRPVERLGHKWKKSSGIPALALEPTPDVLAMVAEHKRRNQVFVGFAAETQDALAYGEDKLRRKNLNYVVVNNVLEQGAGFGVDTNRVTVLGEGGWRTDFPLLPKAEVAERLLDIVRDALQSL</sequence>
<comment type="pathway">
    <text evidence="3 4">Cofactor biosynthesis; coenzyme A biosynthesis; CoA from (R)-pantothenate: step 2/5.</text>
</comment>
<comment type="cofactor">
    <cofactor evidence="3">
        <name>FMN</name>
        <dbReference type="ChEBI" id="CHEBI:58210"/>
    </cofactor>
    <text evidence="3">Binds 1 FMN per subunit.</text>
</comment>
<dbReference type="Pfam" id="PF04127">
    <property type="entry name" value="DFP"/>
    <property type="match status" value="1"/>
</dbReference>
<keyword evidence="3" id="KW-0479">Metal-binding</keyword>
<dbReference type="HAMAP" id="MF_02225">
    <property type="entry name" value="CoaBC"/>
    <property type="match status" value="1"/>
</dbReference>
<feature type="binding site" evidence="3">
    <location>
        <position position="339"/>
    </location>
    <ligand>
        <name>CTP</name>
        <dbReference type="ChEBI" id="CHEBI:37563"/>
    </ligand>
</feature>
<keyword evidence="3 4" id="KW-0436">Ligase</keyword>
<comment type="caution">
    <text evidence="3">Lacks conserved residue(s) required for the propagation of feature annotation.</text>
</comment>
<keyword evidence="3 4" id="KW-0288">FMN</keyword>
<organism evidence="7 8">
    <name type="scientific">Alicyclobacillus cycloheptanicus</name>
    <dbReference type="NCBI Taxonomy" id="1457"/>
    <lineage>
        <taxon>Bacteria</taxon>
        <taxon>Bacillati</taxon>
        <taxon>Bacillota</taxon>
        <taxon>Bacilli</taxon>
        <taxon>Bacillales</taxon>
        <taxon>Alicyclobacillaceae</taxon>
        <taxon>Alicyclobacillus</taxon>
    </lineage>
</organism>
<dbReference type="InterPro" id="IPR036551">
    <property type="entry name" value="Flavin_trans-like"/>
</dbReference>
<evidence type="ECO:0000313" key="7">
    <source>
        <dbReference type="EMBL" id="MDQ0190835.1"/>
    </source>
</evidence>
<evidence type="ECO:0000256" key="2">
    <source>
        <dbReference type="ARBA" id="ARBA00023239"/>
    </source>
</evidence>
<dbReference type="Pfam" id="PF02441">
    <property type="entry name" value="Flavoprotein"/>
    <property type="match status" value="1"/>
</dbReference>
<comment type="catalytic activity">
    <reaction evidence="3 4">
        <text>(R)-4'-phosphopantothenate + L-cysteine + CTP = N-[(R)-4-phosphopantothenoyl]-L-cysteine + CMP + diphosphate + H(+)</text>
        <dbReference type="Rhea" id="RHEA:19397"/>
        <dbReference type="ChEBI" id="CHEBI:10986"/>
        <dbReference type="ChEBI" id="CHEBI:15378"/>
        <dbReference type="ChEBI" id="CHEBI:33019"/>
        <dbReference type="ChEBI" id="CHEBI:35235"/>
        <dbReference type="ChEBI" id="CHEBI:37563"/>
        <dbReference type="ChEBI" id="CHEBI:59458"/>
        <dbReference type="ChEBI" id="CHEBI:60377"/>
        <dbReference type="EC" id="6.3.2.5"/>
    </reaction>
</comment>
<comment type="catalytic activity">
    <reaction evidence="3 4">
        <text>N-[(R)-4-phosphopantothenoyl]-L-cysteine + H(+) = (R)-4'-phosphopantetheine + CO2</text>
        <dbReference type="Rhea" id="RHEA:16793"/>
        <dbReference type="ChEBI" id="CHEBI:15378"/>
        <dbReference type="ChEBI" id="CHEBI:16526"/>
        <dbReference type="ChEBI" id="CHEBI:59458"/>
        <dbReference type="ChEBI" id="CHEBI:61723"/>
        <dbReference type="EC" id="4.1.1.36"/>
    </reaction>
</comment>
<keyword evidence="3" id="KW-0460">Magnesium</keyword>
<dbReference type="EC" id="4.1.1.36" evidence="3"/>